<comment type="similarity">
    <text evidence="2 14 16">Belongs to the TonB-dependent receptor family.</text>
</comment>
<dbReference type="PROSITE" id="PS01156">
    <property type="entry name" value="TONB_DEPENDENT_REC_2"/>
    <property type="match status" value="1"/>
</dbReference>
<dbReference type="GO" id="GO:0015891">
    <property type="term" value="P:siderophore transport"/>
    <property type="evidence" value="ECO:0007669"/>
    <property type="project" value="InterPro"/>
</dbReference>
<keyword evidence="7 17" id="KW-0732">Signal</keyword>
<dbReference type="GO" id="GO:0009279">
    <property type="term" value="C:cell outer membrane"/>
    <property type="evidence" value="ECO:0007669"/>
    <property type="project" value="UniProtKB-SubCell"/>
</dbReference>
<dbReference type="InterPro" id="IPR010917">
    <property type="entry name" value="TonB_rcpt_CS"/>
</dbReference>
<feature type="signal peptide" evidence="17">
    <location>
        <begin position="1"/>
        <end position="30"/>
    </location>
</feature>
<evidence type="ECO:0000256" key="1">
    <source>
        <dbReference type="ARBA" id="ARBA00004571"/>
    </source>
</evidence>
<evidence type="ECO:0000256" key="16">
    <source>
        <dbReference type="RuleBase" id="RU003357"/>
    </source>
</evidence>
<dbReference type="InterPro" id="IPR039426">
    <property type="entry name" value="TonB-dep_rcpt-like"/>
</dbReference>
<evidence type="ECO:0000256" key="2">
    <source>
        <dbReference type="ARBA" id="ARBA00009810"/>
    </source>
</evidence>
<evidence type="ECO:0000256" key="17">
    <source>
        <dbReference type="SAM" id="SignalP"/>
    </source>
</evidence>
<comment type="caution">
    <text evidence="20">The sequence shown here is derived from an EMBL/GenBank/DDBJ whole genome shotgun (WGS) entry which is preliminary data.</text>
</comment>
<proteinExistence type="inferred from homology"/>
<keyword evidence="6 14" id="KW-0812">Transmembrane</keyword>
<dbReference type="InterPro" id="IPR037066">
    <property type="entry name" value="Plug_dom_sf"/>
</dbReference>
<keyword evidence="11 14" id="KW-0472">Membrane</keyword>
<dbReference type="InterPro" id="IPR010105">
    <property type="entry name" value="TonB_sidphr_rcpt"/>
</dbReference>
<evidence type="ECO:0000256" key="11">
    <source>
        <dbReference type="ARBA" id="ARBA00023136"/>
    </source>
</evidence>
<accession>A0A1G4YIA0</accession>
<dbReference type="NCBIfam" id="TIGR01783">
    <property type="entry name" value="TonB-siderophor"/>
    <property type="match status" value="1"/>
</dbReference>
<evidence type="ECO:0000256" key="6">
    <source>
        <dbReference type="ARBA" id="ARBA00022692"/>
    </source>
</evidence>
<evidence type="ECO:0000256" key="14">
    <source>
        <dbReference type="PROSITE-ProRule" id="PRU01360"/>
    </source>
</evidence>
<dbReference type="GO" id="GO:0038023">
    <property type="term" value="F:signaling receptor activity"/>
    <property type="evidence" value="ECO:0007669"/>
    <property type="project" value="InterPro"/>
</dbReference>
<dbReference type="PANTHER" id="PTHR32552">
    <property type="entry name" value="FERRICHROME IRON RECEPTOR-RELATED"/>
    <property type="match status" value="1"/>
</dbReference>
<feature type="domain" description="TonB-dependent receptor plug" evidence="19">
    <location>
        <begin position="85"/>
        <end position="182"/>
    </location>
</feature>
<keyword evidence="13 14" id="KW-0998">Cell outer membrane</keyword>
<evidence type="ECO:0000256" key="4">
    <source>
        <dbReference type="ARBA" id="ARBA00022452"/>
    </source>
</evidence>
<evidence type="ECO:0000256" key="13">
    <source>
        <dbReference type="ARBA" id="ARBA00023237"/>
    </source>
</evidence>
<evidence type="ECO:0000256" key="9">
    <source>
        <dbReference type="ARBA" id="ARBA00023065"/>
    </source>
</evidence>
<evidence type="ECO:0000313" key="20">
    <source>
        <dbReference type="EMBL" id="SCX53240.1"/>
    </source>
</evidence>
<name>A0A1G4YIA0_9ENTR</name>
<dbReference type="InterPro" id="IPR036942">
    <property type="entry name" value="Beta-barrel_TonB_sf"/>
</dbReference>
<dbReference type="CDD" id="cd01347">
    <property type="entry name" value="ligand_gated_channel"/>
    <property type="match status" value="1"/>
</dbReference>
<dbReference type="Pfam" id="PF07715">
    <property type="entry name" value="Plug"/>
    <property type="match status" value="1"/>
</dbReference>
<evidence type="ECO:0000256" key="8">
    <source>
        <dbReference type="ARBA" id="ARBA00023004"/>
    </source>
</evidence>
<evidence type="ECO:0000256" key="5">
    <source>
        <dbReference type="ARBA" id="ARBA00022496"/>
    </source>
</evidence>
<evidence type="ECO:0000256" key="10">
    <source>
        <dbReference type="ARBA" id="ARBA00023077"/>
    </source>
</evidence>
<dbReference type="AlphaFoldDB" id="A0A1G4YIA0"/>
<keyword evidence="5" id="KW-0410">Iron transport</keyword>
<dbReference type="Proteomes" id="UP000183569">
    <property type="component" value="Unassembled WGS sequence"/>
</dbReference>
<organism evidence="20 21">
    <name type="scientific">Kosakonia sacchari</name>
    <dbReference type="NCBI Taxonomy" id="1158459"/>
    <lineage>
        <taxon>Bacteria</taxon>
        <taxon>Pseudomonadati</taxon>
        <taxon>Pseudomonadota</taxon>
        <taxon>Gammaproteobacteria</taxon>
        <taxon>Enterobacterales</taxon>
        <taxon>Enterobacteriaceae</taxon>
        <taxon>Kosakonia</taxon>
    </lineage>
</organism>
<evidence type="ECO:0000256" key="12">
    <source>
        <dbReference type="ARBA" id="ARBA00023170"/>
    </source>
</evidence>
<keyword evidence="4 14" id="KW-1134">Transmembrane beta strand</keyword>
<dbReference type="PROSITE" id="PS52016">
    <property type="entry name" value="TONB_DEPENDENT_REC_3"/>
    <property type="match status" value="1"/>
</dbReference>
<dbReference type="Pfam" id="PF00593">
    <property type="entry name" value="TonB_dep_Rec_b-barrel"/>
    <property type="match status" value="1"/>
</dbReference>
<keyword evidence="3 14" id="KW-0813">Transport</keyword>
<dbReference type="InterPro" id="IPR000531">
    <property type="entry name" value="Beta-barrel_TonB"/>
</dbReference>
<gene>
    <name evidence="20" type="ORF">SAMN02927897_02770</name>
</gene>
<dbReference type="PANTHER" id="PTHR32552:SF82">
    <property type="entry name" value="FCUA PROTEIN"/>
    <property type="match status" value="1"/>
</dbReference>
<dbReference type="InterPro" id="IPR012910">
    <property type="entry name" value="Plug_dom"/>
</dbReference>
<keyword evidence="8" id="KW-0408">Iron</keyword>
<reference evidence="20 21" key="1">
    <citation type="submission" date="2016-10" db="EMBL/GenBank/DDBJ databases">
        <authorList>
            <person name="Varghese N."/>
            <person name="Submissions S."/>
        </authorList>
    </citation>
    <scope>NUCLEOTIDE SEQUENCE [LARGE SCALE GENOMIC DNA]</scope>
    <source>
        <strain evidence="20 21">CGMCC 1.12102</strain>
    </source>
</reference>
<dbReference type="GeneID" id="23844020"/>
<feature type="domain" description="TonB-dependent receptor-like beta-barrel" evidence="18">
    <location>
        <begin position="254"/>
        <end position="705"/>
    </location>
</feature>
<evidence type="ECO:0000256" key="15">
    <source>
        <dbReference type="PROSITE-ProRule" id="PRU10144"/>
    </source>
</evidence>
<sequence>MMNNRKKHSIPLRKTVLALAIGAVAHNAQAATADASVKPTHEETIVVQSAAGSDFRPGGSELVPAFLDGQVAHGGRLGVLGEQKAMDVPFNVIGYTSKLVLDQQAKTIADVVSNDAGVQVGQGYGNFAETYRIRGFQLDGDDMLMGGLAGIVPRQIVDTQMLERVEIFKGSNALMNGSAGSGVGGMINLEPKHADDTPLTRVGVDYTTRSQVGGSLDVGRRYGDNNQFGVRMNLLHREGDAAVEDDHRRTTAASIGLDYRGERLRTSLDLGYQNKTVHGGEMGVNISAVDFIPALPDTRTNYSQRWAHSDIENEFGLARAEYDLTDDWTVYGAFGGQHAHEDGTYGAPKLFNKNGDATFSRMDTVRISDSWSGMAGLRGNFDTGFVSHKVNVGYSANIKRDRVAWTQSDQKNLPVVNIYDPSAIPLPDNLTHSGNYSDPLTTARYRSQGYTLSDTLGVFEDRLLFTVGARHQKLWVRNYSNATGAETTTARYTQDRWMPTYGVVYKPWDVVSFYANHTEALQPGGVAPKTAENRYQSVGIAHSKQNEIGVKTDFGRIGGTLALFEIKKPTGILNSTTNVYGLDGEQRNRGVELNLFGEPVLGLRLNGSATWLDAELTKTKDGINQGNRPIGVAKFYGVMGAEYDIKPVDGLTATARVNYTGSQYVNTANTRKLDSYTTLDLGLRYRMQLNAEKNEMVWRVGVDNVTNEKYWASVEDNGTYIYQGDPRIVKVSMSYDF</sequence>
<dbReference type="GO" id="GO:0015344">
    <property type="term" value="F:siderophore uptake transmembrane transporter activity"/>
    <property type="evidence" value="ECO:0007669"/>
    <property type="project" value="TreeGrafter"/>
</dbReference>
<protein>
    <submittedName>
        <fullName evidence="20">Iron complex outermembrane recepter protein</fullName>
    </submittedName>
</protein>
<evidence type="ECO:0000313" key="21">
    <source>
        <dbReference type="Proteomes" id="UP000183569"/>
    </source>
</evidence>
<evidence type="ECO:0000256" key="7">
    <source>
        <dbReference type="ARBA" id="ARBA00022729"/>
    </source>
</evidence>
<comment type="subcellular location">
    <subcellularLocation>
        <location evidence="1 14">Cell outer membrane</location>
        <topology evidence="1 14">Multi-pass membrane protein</topology>
    </subcellularLocation>
</comment>
<dbReference type="SUPFAM" id="SSF56935">
    <property type="entry name" value="Porins"/>
    <property type="match status" value="1"/>
</dbReference>
<dbReference type="RefSeq" id="WP_017458697.1">
    <property type="nucleotide sequence ID" value="NZ_FMUI01000008.1"/>
</dbReference>
<dbReference type="Gene3D" id="2.170.130.10">
    <property type="entry name" value="TonB-dependent receptor, plug domain"/>
    <property type="match status" value="1"/>
</dbReference>
<evidence type="ECO:0000256" key="3">
    <source>
        <dbReference type="ARBA" id="ARBA00022448"/>
    </source>
</evidence>
<dbReference type="EMBL" id="FMUI01000008">
    <property type="protein sequence ID" value="SCX53240.1"/>
    <property type="molecule type" value="Genomic_DNA"/>
</dbReference>
<feature type="chain" id="PRO_5032968689" evidence="17">
    <location>
        <begin position="31"/>
        <end position="737"/>
    </location>
</feature>
<evidence type="ECO:0000259" key="18">
    <source>
        <dbReference type="Pfam" id="PF00593"/>
    </source>
</evidence>
<keyword evidence="9" id="KW-0406">Ion transport</keyword>
<evidence type="ECO:0000259" key="19">
    <source>
        <dbReference type="Pfam" id="PF07715"/>
    </source>
</evidence>
<keyword evidence="10 16" id="KW-0798">TonB box</keyword>
<feature type="short sequence motif" description="TonB C-terminal box" evidence="15">
    <location>
        <begin position="720"/>
        <end position="737"/>
    </location>
</feature>
<keyword evidence="12" id="KW-0675">Receptor</keyword>
<dbReference type="Gene3D" id="2.40.170.20">
    <property type="entry name" value="TonB-dependent receptor, beta-barrel domain"/>
    <property type="match status" value="1"/>
</dbReference>